<dbReference type="Proteomes" id="UP001341840">
    <property type="component" value="Unassembled WGS sequence"/>
</dbReference>
<feature type="non-terminal residue" evidence="2">
    <location>
        <position position="66"/>
    </location>
</feature>
<protein>
    <submittedName>
        <fullName evidence="2">Uncharacterized protein</fullName>
    </submittedName>
</protein>
<sequence>MGPTLIHQSTRVRNTGHQPRWVPDNNKHASTRDHVGLKCGPTLRFLQLSRVRGPGANQRAERSFLE</sequence>
<name>A0ABU6SPB9_9FABA</name>
<evidence type="ECO:0000256" key="1">
    <source>
        <dbReference type="SAM" id="MobiDB-lite"/>
    </source>
</evidence>
<evidence type="ECO:0000313" key="2">
    <source>
        <dbReference type="EMBL" id="MED6138085.1"/>
    </source>
</evidence>
<gene>
    <name evidence="2" type="ORF">PIB30_071008</name>
</gene>
<accession>A0ABU6SPB9</accession>
<dbReference type="EMBL" id="JASCZI010061227">
    <property type="protein sequence ID" value="MED6138085.1"/>
    <property type="molecule type" value="Genomic_DNA"/>
</dbReference>
<feature type="compositionally biased region" description="Basic and acidic residues" evidence="1">
    <location>
        <begin position="25"/>
        <end position="35"/>
    </location>
</feature>
<keyword evidence="3" id="KW-1185">Reference proteome</keyword>
<reference evidence="2 3" key="1">
    <citation type="journal article" date="2023" name="Plants (Basel)">
        <title>Bridging the Gap: Combining Genomics and Transcriptomics Approaches to Understand Stylosanthes scabra, an Orphan Legume from the Brazilian Caatinga.</title>
        <authorList>
            <person name="Ferreira-Neto J.R.C."/>
            <person name="da Silva M.D."/>
            <person name="Binneck E."/>
            <person name="de Melo N.F."/>
            <person name="da Silva R.H."/>
            <person name="de Melo A.L.T.M."/>
            <person name="Pandolfi V."/>
            <person name="Bustamante F.O."/>
            <person name="Brasileiro-Vidal A.C."/>
            <person name="Benko-Iseppon A.M."/>
        </authorList>
    </citation>
    <scope>NUCLEOTIDE SEQUENCE [LARGE SCALE GENOMIC DNA]</scope>
    <source>
        <tissue evidence="2">Leaves</tissue>
    </source>
</reference>
<organism evidence="2 3">
    <name type="scientific">Stylosanthes scabra</name>
    <dbReference type="NCBI Taxonomy" id="79078"/>
    <lineage>
        <taxon>Eukaryota</taxon>
        <taxon>Viridiplantae</taxon>
        <taxon>Streptophyta</taxon>
        <taxon>Embryophyta</taxon>
        <taxon>Tracheophyta</taxon>
        <taxon>Spermatophyta</taxon>
        <taxon>Magnoliopsida</taxon>
        <taxon>eudicotyledons</taxon>
        <taxon>Gunneridae</taxon>
        <taxon>Pentapetalae</taxon>
        <taxon>rosids</taxon>
        <taxon>fabids</taxon>
        <taxon>Fabales</taxon>
        <taxon>Fabaceae</taxon>
        <taxon>Papilionoideae</taxon>
        <taxon>50 kb inversion clade</taxon>
        <taxon>dalbergioids sensu lato</taxon>
        <taxon>Dalbergieae</taxon>
        <taxon>Pterocarpus clade</taxon>
        <taxon>Stylosanthes</taxon>
    </lineage>
</organism>
<evidence type="ECO:0000313" key="3">
    <source>
        <dbReference type="Proteomes" id="UP001341840"/>
    </source>
</evidence>
<feature type="compositionally biased region" description="Polar residues" evidence="1">
    <location>
        <begin position="1"/>
        <end position="17"/>
    </location>
</feature>
<proteinExistence type="predicted"/>
<feature type="region of interest" description="Disordered" evidence="1">
    <location>
        <begin position="1"/>
        <end position="35"/>
    </location>
</feature>
<comment type="caution">
    <text evidence="2">The sequence shown here is derived from an EMBL/GenBank/DDBJ whole genome shotgun (WGS) entry which is preliminary data.</text>
</comment>